<comment type="similarity">
    <text evidence="2">Belongs to the YkuD family.</text>
</comment>
<evidence type="ECO:0000313" key="12">
    <source>
        <dbReference type="Proteomes" id="UP000256900"/>
    </source>
</evidence>
<dbReference type="EMBL" id="QUMO01000004">
    <property type="protein sequence ID" value="REF84683.1"/>
    <property type="molecule type" value="Genomic_DNA"/>
</dbReference>
<dbReference type="SUPFAM" id="SSF141523">
    <property type="entry name" value="L,D-transpeptidase catalytic domain-like"/>
    <property type="match status" value="1"/>
</dbReference>
<proteinExistence type="inferred from homology"/>
<evidence type="ECO:0000256" key="3">
    <source>
        <dbReference type="ARBA" id="ARBA00022676"/>
    </source>
</evidence>
<dbReference type="RefSeq" id="WP_245411325.1">
    <property type="nucleotide sequence ID" value="NZ_CP025086.1"/>
</dbReference>
<dbReference type="Proteomes" id="UP000256900">
    <property type="component" value="Unassembled WGS sequence"/>
</dbReference>
<dbReference type="GO" id="GO:0071972">
    <property type="term" value="F:peptidoglycan L,D-transpeptidase activity"/>
    <property type="evidence" value="ECO:0007669"/>
    <property type="project" value="TreeGrafter"/>
</dbReference>
<gene>
    <name evidence="11" type="ORF">DES32_2794</name>
</gene>
<dbReference type="Pfam" id="PF03734">
    <property type="entry name" value="YkuD"/>
    <property type="match status" value="1"/>
</dbReference>
<keyword evidence="7 9" id="KW-0573">Peptidoglycan synthesis</keyword>
<keyword evidence="6 9" id="KW-0133">Cell shape</keyword>
<reference evidence="11 12" key="1">
    <citation type="submission" date="2018-08" db="EMBL/GenBank/DDBJ databases">
        <title>Genomic Encyclopedia of Type Strains, Phase IV (KMG-IV): sequencing the most valuable type-strain genomes for metagenomic binning, comparative biology and taxonomic classification.</title>
        <authorList>
            <person name="Goeker M."/>
        </authorList>
    </citation>
    <scope>NUCLEOTIDE SEQUENCE [LARGE SCALE GENOMIC DNA]</scope>
    <source>
        <strain evidence="11 12">BW863</strain>
    </source>
</reference>
<dbReference type="UniPathway" id="UPA00219"/>
<keyword evidence="8 9" id="KW-0961">Cell wall biogenesis/degradation</keyword>
<evidence type="ECO:0000256" key="8">
    <source>
        <dbReference type="ARBA" id="ARBA00023316"/>
    </source>
</evidence>
<dbReference type="InterPro" id="IPR050979">
    <property type="entry name" value="LD-transpeptidase"/>
</dbReference>
<dbReference type="InterPro" id="IPR038063">
    <property type="entry name" value="Transpep_catalytic_dom"/>
</dbReference>
<organism evidence="11 12">
    <name type="scientific">Methylovirgula ligni</name>
    <dbReference type="NCBI Taxonomy" id="569860"/>
    <lineage>
        <taxon>Bacteria</taxon>
        <taxon>Pseudomonadati</taxon>
        <taxon>Pseudomonadota</taxon>
        <taxon>Alphaproteobacteria</taxon>
        <taxon>Hyphomicrobiales</taxon>
        <taxon>Beijerinckiaceae</taxon>
        <taxon>Methylovirgula</taxon>
    </lineage>
</organism>
<sequence length="178" mass="19035">MSTLSQRAGIAPAVFAFVGTVMLGAVAPTLAAQQDVHFSTAYPAGEIIISQRQRALYFTEGDGRAIRYPVAIGKRGMAWLGEASVEGKYLAPNWSPPAIVAHDHPYLPHFIPGGSPHNPMGAAAITLSRYQVAIHGTTKAMRRSIGTAASYGCIRMYNEDVVDLYQRVNVGTPVLAIP</sequence>
<comment type="caution">
    <text evidence="11">The sequence shown here is derived from an EMBL/GenBank/DDBJ whole genome shotgun (WGS) entry which is preliminary data.</text>
</comment>
<dbReference type="PROSITE" id="PS52029">
    <property type="entry name" value="LD_TPASE"/>
    <property type="match status" value="1"/>
</dbReference>
<name>A0A3D9YT68_9HYPH</name>
<comment type="pathway">
    <text evidence="1 9">Cell wall biogenesis; peptidoglycan biosynthesis.</text>
</comment>
<dbReference type="GO" id="GO:0071555">
    <property type="term" value="P:cell wall organization"/>
    <property type="evidence" value="ECO:0007669"/>
    <property type="project" value="UniProtKB-UniRule"/>
</dbReference>
<dbReference type="AlphaFoldDB" id="A0A3D9YT68"/>
<dbReference type="GO" id="GO:0005576">
    <property type="term" value="C:extracellular region"/>
    <property type="evidence" value="ECO:0007669"/>
    <property type="project" value="TreeGrafter"/>
</dbReference>
<keyword evidence="5" id="KW-0378">Hydrolase</keyword>
<dbReference type="GO" id="GO:0016757">
    <property type="term" value="F:glycosyltransferase activity"/>
    <property type="evidence" value="ECO:0007669"/>
    <property type="project" value="UniProtKB-KW"/>
</dbReference>
<evidence type="ECO:0000256" key="7">
    <source>
        <dbReference type="ARBA" id="ARBA00022984"/>
    </source>
</evidence>
<protein>
    <submittedName>
        <fullName evidence="11">L,D-transpeptidase-like protein</fullName>
    </submittedName>
</protein>
<dbReference type="GO" id="GO:0018104">
    <property type="term" value="P:peptidoglycan-protein cross-linking"/>
    <property type="evidence" value="ECO:0007669"/>
    <property type="project" value="TreeGrafter"/>
</dbReference>
<feature type="active site" description="Nucleophile" evidence="9">
    <location>
        <position position="153"/>
    </location>
</feature>
<evidence type="ECO:0000256" key="6">
    <source>
        <dbReference type="ARBA" id="ARBA00022960"/>
    </source>
</evidence>
<dbReference type="GO" id="GO:0008360">
    <property type="term" value="P:regulation of cell shape"/>
    <property type="evidence" value="ECO:0007669"/>
    <property type="project" value="UniProtKB-UniRule"/>
</dbReference>
<keyword evidence="12" id="KW-1185">Reference proteome</keyword>
<evidence type="ECO:0000313" key="11">
    <source>
        <dbReference type="EMBL" id="REF84683.1"/>
    </source>
</evidence>
<dbReference type="FunFam" id="2.40.440.10:FF:000002">
    <property type="entry name" value="L,D-transpeptidase ErfK/SrfK"/>
    <property type="match status" value="1"/>
</dbReference>
<keyword evidence="4" id="KW-0808">Transferase</keyword>
<evidence type="ECO:0000256" key="5">
    <source>
        <dbReference type="ARBA" id="ARBA00022801"/>
    </source>
</evidence>
<dbReference type="InterPro" id="IPR005490">
    <property type="entry name" value="LD_TPept_cat_dom"/>
</dbReference>
<evidence type="ECO:0000256" key="4">
    <source>
        <dbReference type="ARBA" id="ARBA00022679"/>
    </source>
</evidence>
<evidence type="ECO:0000256" key="1">
    <source>
        <dbReference type="ARBA" id="ARBA00004752"/>
    </source>
</evidence>
<evidence type="ECO:0000259" key="10">
    <source>
        <dbReference type="PROSITE" id="PS52029"/>
    </source>
</evidence>
<dbReference type="PANTHER" id="PTHR30582:SF24">
    <property type="entry name" value="L,D-TRANSPEPTIDASE ERFK_SRFK-RELATED"/>
    <property type="match status" value="1"/>
</dbReference>
<dbReference type="PANTHER" id="PTHR30582">
    <property type="entry name" value="L,D-TRANSPEPTIDASE"/>
    <property type="match status" value="1"/>
</dbReference>
<feature type="active site" description="Proton donor/acceptor" evidence="9">
    <location>
        <position position="135"/>
    </location>
</feature>
<evidence type="ECO:0000256" key="2">
    <source>
        <dbReference type="ARBA" id="ARBA00005992"/>
    </source>
</evidence>
<dbReference type="Gene3D" id="2.40.440.10">
    <property type="entry name" value="L,D-transpeptidase catalytic domain-like"/>
    <property type="match status" value="1"/>
</dbReference>
<dbReference type="CDD" id="cd16913">
    <property type="entry name" value="YkuD_like"/>
    <property type="match status" value="1"/>
</dbReference>
<accession>A0A3D9YT68</accession>
<keyword evidence="3" id="KW-0328">Glycosyltransferase</keyword>
<evidence type="ECO:0000256" key="9">
    <source>
        <dbReference type="PROSITE-ProRule" id="PRU01373"/>
    </source>
</evidence>
<feature type="domain" description="L,D-TPase catalytic" evidence="10">
    <location>
        <begin position="45"/>
        <end position="177"/>
    </location>
</feature>